<dbReference type="EMBL" id="CP104311">
    <property type="protein sequence ID" value="WWF01157.1"/>
    <property type="molecule type" value="Genomic_DNA"/>
</dbReference>
<sequence length="270" mass="28574">MSGMLASVRNLAEARIAREAGVDIVDLKAPERGSLGALPAEEVGLIVAEMHGTVPVSATIGDLPLDPDPICRAVLAMAAAGVDYVKIGMFRGGDWGSTLATLAHLAGRGTRLIAVLFADDLPDFDWIVRLKRAGFAGAMLDTRDKASGPLTSLLDRPTLEQFVGETREQGLLCGLAGSLRKEDIPELLSLKPDYLGFRGALCHSARRTAGLDPDAVAAVRRLIPPPPPQTFSCPASSPGTLRVNSNPLPTEVSQRGKKANPLPLWETDSQ</sequence>
<dbReference type="RefSeq" id="WP_198321413.1">
    <property type="nucleotide sequence ID" value="NZ_CP104311.1"/>
</dbReference>
<dbReference type="Proteomes" id="UP001359308">
    <property type="component" value="Chromosome"/>
</dbReference>
<reference evidence="8 9" key="1">
    <citation type="submission" date="2022-09" db="EMBL/GenBank/DDBJ databases">
        <authorList>
            <person name="Giprobiosintez L."/>
        </authorList>
    </citation>
    <scope>NUCLEOTIDE SEQUENCE [LARGE SCALE GENOMIC DNA]</scope>
    <source>
        <strain evidence="9">VKPM-B-12549 (GBS-15)</strain>
    </source>
</reference>
<gene>
    <name evidence="8" type="ORF">N4J17_11850</name>
</gene>
<evidence type="ECO:0000256" key="4">
    <source>
        <dbReference type="ARBA" id="ARBA00023270"/>
    </source>
</evidence>
<dbReference type="EC" id="4.2.3.153" evidence="2"/>
<name>A0ABZ2F4F6_METCP</name>
<comment type="catalytic activity">
    <reaction evidence="6">
        <text>2 D-glyceraldehyde 3-phosphate = 4-(hydroxymethyl)-2-furancarboxaldehyde phosphate + phosphate + 2 H2O</text>
        <dbReference type="Rhea" id="RHEA:43536"/>
        <dbReference type="ChEBI" id="CHEBI:15377"/>
        <dbReference type="ChEBI" id="CHEBI:43474"/>
        <dbReference type="ChEBI" id="CHEBI:59776"/>
        <dbReference type="ChEBI" id="CHEBI:83407"/>
        <dbReference type="EC" id="4.2.3.153"/>
    </reaction>
</comment>
<keyword evidence="9" id="KW-1185">Reference proteome</keyword>
<dbReference type="PIRSF" id="PIRSF015957">
    <property type="entry name" value="UCP015957"/>
    <property type="match status" value="1"/>
</dbReference>
<evidence type="ECO:0000256" key="7">
    <source>
        <dbReference type="SAM" id="MobiDB-lite"/>
    </source>
</evidence>
<comment type="function">
    <text evidence="1">Catalyzes the formation of 4-(hydroxymethyl)-2-furancarboxaldehyde phosphate (4-HFC-P) from two molecules of glyceraldehyde-3-P (GA-3-P).</text>
</comment>
<keyword evidence="3" id="KW-0456">Lyase</keyword>
<dbReference type="InterPro" id="IPR007565">
    <property type="entry name" value="4HFCP_synth"/>
</dbReference>
<organism evidence="8 9">
    <name type="scientific">Methylococcus capsulatus</name>
    <dbReference type="NCBI Taxonomy" id="414"/>
    <lineage>
        <taxon>Bacteria</taxon>
        <taxon>Pseudomonadati</taxon>
        <taxon>Pseudomonadota</taxon>
        <taxon>Gammaproteobacteria</taxon>
        <taxon>Methylococcales</taxon>
        <taxon>Methylococcaceae</taxon>
        <taxon>Methylococcus</taxon>
    </lineage>
</organism>
<evidence type="ECO:0000313" key="8">
    <source>
        <dbReference type="EMBL" id="WWF01157.1"/>
    </source>
</evidence>
<keyword evidence="4" id="KW-0704">Schiff base</keyword>
<dbReference type="Pfam" id="PF04476">
    <property type="entry name" value="4HFCP_synth"/>
    <property type="match status" value="1"/>
</dbReference>
<evidence type="ECO:0000256" key="6">
    <source>
        <dbReference type="ARBA" id="ARBA00047628"/>
    </source>
</evidence>
<dbReference type="SUPFAM" id="SSF51569">
    <property type="entry name" value="Aldolase"/>
    <property type="match status" value="1"/>
</dbReference>
<dbReference type="CDD" id="cd00945">
    <property type="entry name" value="Aldolase_Class_I"/>
    <property type="match status" value="1"/>
</dbReference>
<evidence type="ECO:0000256" key="5">
    <source>
        <dbReference type="ARBA" id="ARBA00032523"/>
    </source>
</evidence>
<evidence type="ECO:0000313" key="9">
    <source>
        <dbReference type="Proteomes" id="UP001359308"/>
    </source>
</evidence>
<dbReference type="NCBIfam" id="NF002576">
    <property type="entry name" value="PRK02227.1-5"/>
    <property type="match status" value="1"/>
</dbReference>
<evidence type="ECO:0000256" key="2">
    <source>
        <dbReference type="ARBA" id="ARBA00012553"/>
    </source>
</evidence>
<feature type="region of interest" description="Disordered" evidence="7">
    <location>
        <begin position="227"/>
        <end position="270"/>
    </location>
</feature>
<evidence type="ECO:0000256" key="1">
    <source>
        <dbReference type="ARBA" id="ARBA00003810"/>
    </source>
</evidence>
<proteinExistence type="predicted"/>
<accession>A0ABZ2F4F6</accession>
<evidence type="ECO:0000256" key="3">
    <source>
        <dbReference type="ARBA" id="ARBA00023239"/>
    </source>
</evidence>
<feature type="compositionally biased region" description="Polar residues" evidence="7">
    <location>
        <begin position="230"/>
        <end position="253"/>
    </location>
</feature>
<protein>
    <recommendedName>
        <fullName evidence="2">(5-formylfuran-3-yl)methyl phosphate synthase</fullName>
        <ecNumber evidence="2">4.2.3.153</ecNumber>
    </recommendedName>
    <alternativeName>
        <fullName evidence="5">4-(hydroxymethyl)-2-furancarboxaldehyde-phosphate synthase</fullName>
    </alternativeName>
</protein>